<evidence type="ECO:0000259" key="2">
    <source>
        <dbReference type="Pfam" id="PF03886"/>
    </source>
</evidence>
<reference evidence="3 4" key="1">
    <citation type="journal article" date="2012" name="J. Bacteriol.">
        <title>Complete genome sequences of Methylophaga sp. strain JAM1 and Methylophaga sp. strain JAM7.</title>
        <authorList>
            <person name="Villeneuve C."/>
            <person name="Martineau C."/>
            <person name="Mauffrey F."/>
            <person name="Villemur R."/>
        </authorList>
    </citation>
    <scope>NUCLEOTIDE SEQUENCE [LARGE SCALE GENOMIC DNA]</scope>
    <source>
        <strain evidence="3 4">JAM7</strain>
    </source>
</reference>
<evidence type="ECO:0000313" key="3">
    <source>
        <dbReference type="EMBL" id="AFJ01833.1"/>
    </source>
</evidence>
<dbReference type="Pfam" id="PF03886">
    <property type="entry name" value="ABC_trans_aux"/>
    <property type="match status" value="1"/>
</dbReference>
<dbReference type="eggNOG" id="COG3009">
    <property type="taxonomic scope" value="Bacteria"/>
</dbReference>
<evidence type="ECO:0000256" key="1">
    <source>
        <dbReference type="SAM" id="SignalP"/>
    </source>
</evidence>
<dbReference type="SUPFAM" id="SSF159594">
    <property type="entry name" value="XCC0632-like"/>
    <property type="match status" value="1"/>
</dbReference>
<dbReference type="OrthoDB" id="5600407at2"/>
<feature type="chain" id="PRO_5013017169" evidence="1">
    <location>
        <begin position="16"/>
        <end position="190"/>
    </location>
</feature>
<dbReference type="HOGENOM" id="CLU_096001_3_2_6"/>
<dbReference type="EMBL" id="CP003380">
    <property type="protein sequence ID" value="AFJ01833.1"/>
    <property type="molecule type" value="Genomic_DNA"/>
</dbReference>
<sequence precursor="true">MKLLLTIMISGWLLAGCVGQTAQPTTYYQLPTIADSQQSSDGPLLIIAPIKLSDMLLHPGIVLQTDAVTLHVARQHLWAGDLPQQLQTALQQRLQAALPQYQVRTAGIVADHATTLSLQIHAFQGHYQGVALLRGQWQLRTPSGSTRSAVISIQNPLPDDGYPALVNALADTLDSLAADLAKSVNSLPKN</sequence>
<evidence type="ECO:0000313" key="4">
    <source>
        <dbReference type="Proteomes" id="UP000009145"/>
    </source>
</evidence>
<feature type="signal peptide" evidence="1">
    <location>
        <begin position="1"/>
        <end position="15"/>
    </location>
</feature>
<accession>I1YFZ0</accession>
<protein>
    <submittedName>
        <fullName evidence="3">Putative lipoprotein</fullName>
    </submittedName>
</protein>
<gene>
    <name evidence="3" type="ordered locus">Q7C_662</name>
</gene>
<name>I1YFZ0_METFJ</name>
<organism evidence="3 4">
    <name type="scientific">Methylophaga frappieri (strain ATCC BAA-2434 / DSM 25690 / JAM7)</name>
    <dbReference type="NCBI Taxonomy" id="754477"/>
    <lineage>
        <taxon>Bacteria</taxon>
        <taxon>Pseudomonadati</taxon>
        <taxon>Pseudomonadota</taxon>
        <taxon>Gammaproteobacteria</taxon>
        <taxon>Thiotrichales</taxon>
        <taxon>Piscirickettsiaceae</taxon>
        <taxon>Methylophaga</taxon>
    </lineage>
</organism>
<keyword evidence="1" id="KW-0732">Signal</keyword>
<dbReference type="AlphaFoldDB" id="I1YFZ0"/>
<keyword evidence="4" id="KW-1185">Reference proteome</keyword>
<dbReference type="RefSeq" id="WP_014703254.1">
    <property type="nucleotide sequence ID" value="NC_017856.1"/>
</dbReference>
<keyword evidence="3" id="KW-0449">Lipoprotein</keyword>
<feature type="domain" description="ABC-type transport auxiliary lipoprotein component" evidence="2">
    <location>
        <begin position="28"/>
        <end position="181"/>
    </location>
</feature>
<dbReference type="STRING" id="754477.Q7C_662"/>
<dbReference type="Proteomes" id="UP000009145">
    <property type="component" value="Chromosome"/>
</dbReference>
<dbReference type="InterPro" id="IPR005586">
    <property type="entry name" value="ABC_trans_aux"/>
</dbReference>
<proteinExistence type="predicted"/>
<dbReference type="PROSITE" id="PS51257">
    <property type="entry name" value="PROKAR_LIPOPROTEIN"/>
    <property type="match status" value="1"/>
</dbReference>
<dbReference type="KEGG" id="mec:Q7C_662"/>
<dbReference type="Gene3D" id="3.40.50.10610">
    <property type="entry name" value="ABC-type transport auxiliary lipoprotein component"/>
    <property type="match status" value="1"/>
</dbReference>
<dbReference type="PATRIC" id="fig|754477.3.peg.654"/>